<geneLocation type="plasmid" evidence="1 2">
    <name>pRgalR602c</name>
</geneLocation>
<evidence type="ECO:0000313" key="2">
    <source>
        <dbReference type="Proteomes" id="UP000031368"/>
    </source>
</evidence>
<dbReference type="KEGG" id="rga:RGR602_PC01629"/>
<dbReference type="HOGENOM" id="CLU_3047284_0_0_5"/>
<dbReference type="Proteomes" id="UP000031368">
    <property type="component" value="Plasmid pRgalR602c"/>
</dbReference>
<dbReference type="AlphaFoldDB" id="A0A0B4XFW4"/>
<keyword evidence="2" id="KW-1185">Reference proteome</keyword>
<keyword evidence="1" id="KW-0614">Plasmid</keyword>
<accession>A0A0B4XFW4</accession>
<proteinExistence type="predicted"/>
<name>A0A0B4XFW4_9HYPH</name>
<organism evidence="1 2">
    <name type="scientific">Rhizobium gallicum bv. gallicum R602sp</name>
    <dbReference type="NCBI Taxonomy" id="1041138"/>
    <lineage>
        <taxon>Bacteria</taxon>
        <taxon>Pseudomonadati</taxon>
        <taxon>Pseudomonadota</taxon>
        <taxon>Alphaproteobacteria</taxon>
        <taxon>Hyphomicrobiales</taxon>
        <taxon>Rhizobiaceae</taxon>
        <taxon>Rhizobium/Agrobacterium group</taxon>
        <taxon>Rhizobium</taxon>
    </lineage>
</organism>
<gene>
    <name evidence="1" type="ORF">RGR602_PC01629</name>
</gene>
<evidence type="ECO:0000313" key="1">
    <source>
        <dbReference type="EMBL" id="AJD45655.1"/>
    </source>
</evidence>
<dbReference type="EMBL" id="CP006880">
    <property type="protein sequence ID" value="AJD45655.1"/>
    <property type="molecule type" value="Genomic_DNA"/>
</dbReference>
<reference evidence="1 2" key="1">
    <citation type="submission" date="2013-11" db="EMBL/GenBank/DDBJ databases">
        <title>Complete genome sequence of Rhizobium gallicum bv. gallicum R602.</title>
        <authorList>
            <person name="Bustos P."/>
            <person name="Santamaria R.I."/>
            <person name="Lozano L."/>
            <person name="Acosta J.L."/>
            <person name="Ormeno-Orrillo E."/>
            <person name="Rogel M.A."/>
            <person name="Romero D."/>
            <person name="Cevallos M.A."/>
            <person name="Martinez-Romero E."/>
            <person name="Gonzalez V."/>
        </authorList>
    </citation>
    <scope>NUCLEOTIDE SEQUENCE [LARGE SCALE GENOMIC DNA]</scope>
    <source>
        <strain evidence="1 2">R602</strain>
        <plasmid evidence="1 2">pRgalR602c</plasmid>
    </source>
</reference>
<sequence>MHLSLGVSSRENMLVFRLARTLSRVMVGQRDARSPHIWRSGPATAARTHRLLLA</sequence>
<protein>
    <submittedName>
        <fullName evidence="1">Uncharacterized protein</fullName>
    </submittedName>
</protein>